<protein>
    <submittedName>
        <fullName evidence="1">DUF4249 domain-containing protein</fullName>
    </submittedName>
</protein>
<keyword evidence="2" id="KW-1185">Reference proteome</keyword>
<proteinExistence type="predicted"/>
<dbReference type="AlphaFoldDB" id="A0A953L8C9"/>
<dbReference type="PROSITE" id="PS51257">
    <property type="entry name" value="PROKAR_LIPOPROTEIN"/>
    <property type="match status" value="1"/>
</dbReference>
<dbReference type="Proteomes" id="UP000753961">
    <property type="component" value="Unassembled WGS sequence"/>
</dbReference>
<dbReference type="EMBL" id="JAHVHU010000005">
    <property type="protein sequence ID" value="MBY5957540.1"/>
    <property type="molecule type" value="Genomic_DNA"/>
</dbReference>
<reference evidence="1" key="1">
    <citation type="submission" date="2021-06" db="EMBL/GenBank/DDBJ databases">
        <title>44 bacteria genomes isolated from Dapeng, Shenzhen.</title>
        <authorList>
            <person name="Zheng W."/>
            <person name="Yu S."/>
            <person name="Huang Y."/>
        </authorList>
    </citation>
    <scope>NUCLEOTIDE SEQUENCE</scope>
    <source>
        <strain evidence="1">DP5N28-2</strain>
    </source>
</reference>
<accession>A0A953L8C9</accession>
<dbReference type="RefSeq" id="WP_222579059.1">
    <property type="nucleotide sequence ID" value="NZ_JAHVHU010000005.1"/>
</dbReference>
<evidence type="ECO:0000313" key="2">
    <source>
        <dbReference type="Proteomes" id="UP000753961"/>
    </source>
</evidence>
<dbReference type="Pfam" id="PF14054">
    <property type="entry name" value="DUF4249"/>
    <property type="match status" value="1"/>
</dbReference>
<evidence type="ECO:0000313" key="1">
    <source>
        <dbReference type="EMBL" id="MBY5957540.1"/>
    </source>
</evidence>
<comment type="caution">
    <text evidence="1">The sequence shown here is derived from an EMBL/GenBank/DDBJ whole genome shotgun (WGS) entry which is preliminary data.</text>
</comment>
<gene>
    <name evidence="1" type="ORF">KUV50_05295</name>
</gene>
<organism evidence="1 2">
    <name type="scientific">Membranihabitans marinus</name>
    <dbReference type="NCBI Taxonomy" id="1227546"/>
    <lineage>
        <taxon>Bacteria</taxon>
        <taxon>Pseudomonadati</taxon>
        <taxon>Bacteroidota</taxon>
        <taxon>Saprospiria</taxon>
        <taxon>Saprospirales</taxon>
        <taxon>Saprospiraceae</taxon>
        <taxon>Membranihabitans</taxon>
    </lineage>
</organism>
<dbReference type="InterPro" id="IPR025345">
    <property type="entry name" value="DUF4249"/>
</dbReference>
<sequence>MHLIKRFFPFILLTLILISCELYSDIDRAPLYQPTLSIHAFMSQHDIQAVVSYTHPRDTLEAQDVPDLPELEVWLTRNGQASHQLSAKGEGYYRLDSMDFETEQNYAIHVKDKTGRLVLESGSDQLPAVPKILSVRYVQDTTTIPETNVLRLELANPINKYHGFDVSTFYSIDSGTTFQNSRDSIYGIFRFRSLLKPTESSPDTLSTSIKTATFLRPEPGEPGIYINAVSVKVSHFSSGMMLFFEELKEAEQSFNEPFATRSPVYSNITGGYGVFGAYHAIDTVVFLER</sequence>
<name>A0A953L8C9_9BACT</name>